<dbReference type="PhylomeDB" id="A0A0G4GK07"/>
<keyword evidence="9 11" id="KW-0472">Membrane</keyword>
<dbReference type="OrthoDB" id="446911at2759"/>
<sequence>MDDVSVTADHHVNGSPSMINATVVMHKAMRALQKVRSVRVWRDERWRALSRLVRQGASRTRPWHGIALGSTLGIGLLSYLFRRRLAIVGALGMSAVMRGMAEVSLVDPTKRDTLLLLFFSSLVSILMHKLRISREIGFMLVGMALGPHGFRTLGQLHTLESLAEIGVEFFLFEMGLELSFETLFGSMRGDVLLGMWQFIITTLIVMAIAGIPAFGLPPAARLVIGGSLALSSSAFVLQLLRDKDELGTRHGRAALGILLFQDLAVVPLLVMIPLLAGGGSGLLRALGVAGVKGILALAGIAVIGRKAVGPFFSRVAKTNSPEAFVAAVLLTVLATSTGTERLGLSNTLGAFLAGVLVAETNYRYQVEAAISPFRGLGLGLFFVTVGFSLDISFILSRWRLVFGVLGAMIIGKAAIITLLGRVIGGMDFAQSQQAGLLLSQSGEFAFVAAGLAQRLGLLHPLVSKAIMASTALSMLLTPVLERASSKITKEWEKTRADSIINLKDPELHDMAKKEKNLVVVVGYGRVGKTVCDVLDKKLVKYIAVDNDSEIATAARSEGRPVWYGDIRNPLLMSMLHVEKAKAVVLTLDDVQIVNRAVIELRKQYPDLAIFARAKDEGHRKRLQSILDVTSFIPTLHSEEFAGAVLLDLGIETAEVQTLVEDMRRRLYSRQLEGLDGGASIQEAREQLVQEHVRKEKVRREDERKKKEREARDKEAAGHGEGQEPPTPDQDEVFGYFTPTAADETEKGGPELIEPAAIVNDERRAAAAAKSNNEAAPSRHEQPKETGEEEVVKA</sequence>
<dbReference type="GO" id="GO:1902600">
    <property type="term" value="P:proton transmembrane transport"/>
    <property type="evidence" value="ECO:0007669"/>
    <property type="project" value="InterPro"/>
</dbReference>
<evidence type="ECO:0000256" key="9">
    <source>
        <dbReference type="ARBA" id="ARBA00023136"/>
    </source>
</evidence>
<dbReference type="InterPro" id="IPR036291">
    <property type="entry name" value="NAD(P)-bd_dom_sf"/>
</dbReference>
<keyword evidence="4" id="KW-0633">Potassium transport</keyword>
<dbReference type="InterPro" id="IPR003148">
    <property type="entry name" value="RCK_N"/>
</dbReference>
<feature type="transmembrane region" description="Helical" evidence="11">
    <location>
        <begin position="376"/>
        <end position="395"/>
    </location>
</feature>
<dbReference type="Pfam" id="PF00999">
    <property type="entry name" value="Na_H_Exchanger"/>
    <property type="match status" value="1"/>
</dbReference>
<evidence type="ECO:0000256" key="8">
    <source>
        <dbReference type="ARBA" id="ARBA00023065"/>
    </source>
</evidence>
<feature type="transmembrane region" description="Helical" evidence="11">
    <location>
        <begin position="401"/>
        <end position="423"/>
    </location>
</feature>
<dbReference type="EMBL" id="CDMY01000693">
    <property type="protein sequence ID" value="CEM30263.1"/>
    <property type="molecule type" value="Genomic_DNA"/>
</dbReference>
<evidence type="ECO:0000256" key="6">
    <source>
        <dbReference type="ARBA" id="ARBA00022958"/>
    </source>
</evidence>
<dbReference type="GO" id="GO:0015297">
    <property type="term" value="F:antiporter activity"/>
    <property type="evidence" value="ECO:0007669"/>
    <property type="project" value="UniProtKB-KW"/>
</dbReference>
<evidence type="ECO:0000256" key="7">
    <source>
        <dbReference type="ARBA" id="ARBA00022989"/>
    </source>
</evidence>
<dbReference type="STRING" id="1169540.A0A0G4GK07"/>
<proteinExistence type="predicted"/>
<organism evidence="14 15">
    <name type="scientific">Vitrella brassicaformis (strain CCMP3155)</name>
    <dbReference type="NCBI Taxonomy" id="1169540"/>
    <lineage>
        <taxon>Eukaryota</taxon>
        <taxon>Sar</taxon>
        <taxon>Alveolata</taxon>
        <taxon>Colpodellida</taxon>
        <taxon>Vitrellaceae</taxon>
        <taxon>Vitrella</taxon>
    </lineage>
</organism>
<feature type="transmembrane region" description="Helical" evidence="11">
    <location>
        <begin position="252"/>
        <end position="276"/>
    </location>
</feature>
<keyword evidence="7 11" id="KW-1133">Transmembrane helix</keyword>
<evidence type="ECO:0000256" key="2">
    <source>
        <dbReference type="ARBA" id="ARBA00022448"/>
    </source>
</evidence>
<protein>
    <submittedName>
        <fullName evidence="14">Uncharacterized protein</fullName>
    </submittedName>
</protein>
<evidence type="ECO:0000256" key="1">
    <source>
        <dbReference type="ARBA" id="ARBA00004141"/>
    </source>
</evidence>
<keyword evidence="2" id="KW-0813">Transport</keyword>
<dbReference type="InterPro" id="IPR006153">
    <property type="entry name" value="Cation/H_exchanger_TM"/>
</dbReference>
<dbReference type="VEuPathDB" id="CryptoDB:Vbra_22786"/>
<dbReference type="InParanoid" id="A0A0G4GK07"/>
<accession>A0A0G4GK07</accession>
<evidence type="ECO:0000256" key="10">
    <source>
        <dbReference type="SAM" id="MobiDB-lite"/>
    </source>
</evidence>
<evidence type="ECO:0000256" key="4">
    <source>
        <dbReference type="ARBA" id="ARBA00022538"/>
    </source>
</evidence>
<feature type="domain" description="RCK N-terminal" evidence="13">
    <location>
        <begin position="518"/>
        <end position="624"/>
    </location>
</feature>
<dbReference type="Pfam" id="PF02254">
    <property type="entry name" value="TrkA_N"/>
    <property type="match status" value="1"/>
</dbReference>
<dbReference type="PANTHER" id="PTHR46157:SF4">
    <property type="entry name" value="K(+) EFFLUX ANTIPORTER 3, CHLOROPLASTIC"/>
    <property type="match status" value="1"/>
</dbReference>
<evidence type="ECO:0000313" key="15">
    <source>
        <dbReference type="Proteomes" id="UP000041254"/>
    </source>
</evidence>
<evidence type="ECO:0000259" key="12">
    <source>
        <dbReference type="Pfam" id="PF00999"/>
    </source>
</evidence>
<keyword evidence="3" id="KW-0050">Antiport</keyword>
<keyword evidence="6" id="KW-0630">Potassium</keyword>
<dbReference type="InterPro" id="IPR038770">
    <property type="entry name" value="Na+/solute_symporter_sf"/>
</dbReference>
<feature type="transmembrane region" description="Helical" evidence="11">
    <location>
        <begin position="191"/>
        <end position="214"/>
    </location>
</feature>
<keyword evidence="15" id="KW-1185">Reference proteome</keyword>
<dbReference type="GO" id="GO:0016020">
    <property type="term" value="C:membrane"/>
    <property type="evidence" value="ECO:0007669"/>
    <property type="project" value="UniProtKB-SubCell"/>
</dbReference>
<dbReference type="PANTHER" id="PTHR46157">
    <property type="entry name" value="K(+) EFFLUX ANTIPORTER 3, CHLOROPLASTIC"/>
    <property type="match status" value="1"/>
</dbReference>
<dbReference type="Proteomes" id="UP000041254">
    <property type="component" value="Unassembled WGS sequence"/>
</dbReference>
<feature type="transmembrane region" description="Helical" evidence="11">
    <location>
        <begin position="282"/>
        <end position="303"/>
    </location>
</feature>
<feature type="transmembrane region" description="Helical" evidence="11">
    <location>
        <begin position="220"/>
        <end position="240"/>
    </location>
</feature>
<dbReference type="OMA" id="MRWWLTL"/>
<dbReference type="AlphaFoldDB" id="A0A0G4GK07"/>
<feature type="compositionally biased region" description="Basic and acidic residues" evidence="10">
    <location>
        <begin position="776"/>
        <end position="793"/>
    </location>
</feature>
<feature type="domain" description="Cation/H+ exchanger transmembrane" evidence="12">
    <location>
        <begin position="119"/>
        <end position="481"/>
    </location>
</feature>
<evidence type="ECO:0000256" key="3">
    <source>
        <dbReference type="ARBA" id="ARBA00022449"/>
    </source>
</evidence>
<feature type="compositionally biased region" description="Basic and acidic residues" evidence="10">
    <location>
        <begin position="690"/>
        <end position="721"/>
    </location>
</feature>
<feature type="compositionally biased region" description="Low complexity" evidence="10">
    <location>
        <begin position="765"/>
        <end position="775"/>
    </location>
</feature>
<evidence type="ECO:0000256" key="5">
    <source>
        <dbReference type="ARBA" id="ARBA00022692"/>
    </source>
</evidence>
<comment type="subcellular location">
    <subcellularLocation>
        <location evidence="1">Membrane</location>
        <topology evidence="1">Multi-pass membrane protein</topology>
    </subcellularLocation>
</comment>
<gene>
    <name evidence="14" type="ORF">Vbra_22786</name>
</gene>
<reference evidence="14 15" key="1">
    <citation type="submission" date="2014-11" db="EMBL/GenBank/DDBJ databases">
        <authorList>
            <person name="Zhu J."/>
            <person name="Qi W."/>
            <person name="Song R."/>
        </authorList>
    </citation>
    <scope>NUCLEOTIDE SEQUENCE [LARGE SCALE GENOMIC DNA]</scope>
</reference>
<dbReference type="Gene3D" id="1.20.1530.20">
    <property type="match status" value="1"/>
</dbReference>
<feature type="transmembrane region" description="Helical" evidence="11">
    <location>
        <begin position="62"/>
        <end position="80"/>
    </location>
</feature>
<evidence type="ECO:0000259" key="13">
    <source>
        <dbReference type="Pfam" id="PF02254"/>
    </source>
</evidence>
<keyword evidence="5 11" id="KW-0812">Transmembrane</keyword>
<name>A0A0G4GK07_VITBC</name>
<dbReference type="GO" id="GO:0006813">
    <property type="term" value="P:potassium ion transport"/>
    <property type="evidence" value="ECO:0007669"/>
    <property type="project" value="UniProtKB-KW"/>
</dbReference>
<feature type="region of interest" description="Disordered" evidence="10">
    <location>
        <begin position="690"/>
        <end position="793"/>
    </location>
</feature>
<dbReference type="SUPFAM" id="SSF51735">
    <property type="entry name" value="NAD(P)-binding Rossmann-fold domains"/>
    <property type="match status" value="1"/>
</dbReference>
<evidence type="ECO:0000313" key="14">
    <source>
        <dbReference type="EMBL" id="CEM30263.1"/>
    </source>
</evidence>
<dbReference type="Gene3D" id="3.40.50.720">
    <property type="entry name" value="NAD(P)-binding Rossmann-like Domain"/>
    <property type="match status" value="1"/>
</dbReference>
<feature type="transmembrane region" description="Helical" evidence="11">
    <location>
        <begin position="323"/>
        <end position="339"/>
    </location>
</feature>
<keyword evidence="8" id="KW-0406">Ion transport</keyword>
<evidence type="ECO:0000256" key="11">
    <source>
        <dbReference type="SAM" id="Phobius"/>
    </source>
</evidence>